<name>A0ABS2Y688_POLSP</name>
<feature type="non-terminal residue" evidence="2">
    <location>
        <position position="71"/>
    </location>
</feature>
<feature type="non-terminal residue" evidence="2">
    <location>
        <position position="1"/>
    </location>
</feature>
<dbReference type="InterPro" id="IPR052405">
    <property type="entry name" value="Mito_Transl_Release_Factor"/>
</dbReference>
<evidence type="ECO:0000256" key="1">
    <source>
        <dbReference type="SAM" id="MobiDB-lite"/>
    </source>
</evidence>
<sequence length="71" mass="8251">CSVTGSVETNRKRARTIMQGKLDVFYKGEDSDIVKNRKAAEWRKQDKRKKAKDILEKKSLNKVRKQTPESV</sequence>
<accession>A0ABS2Y688</accession>
<dbReference type="EMBL" id="JAAWVQ010114120">
    <property type="protein sequence ID" value="MBN3282062.1"/>
    <property type="molecule type" value="Genomic_DNA"/>
</dbReference>
<dbReference type="PANTHER" id="PTHR46203:SF1">
    <property type="entry name" value="MITOCHONDRIAL TRANSLATION RELEASE FACTOR IN RESCUE"/>
    <property type="match status" value="1"/>
</dbReference>
<feature type="region of interest" description="Disordered" evidence="1">
    <location>
        <begin position="41"/>
        <end position="71"/>
    </location>
</feature>
<dbReference type="Proteomes" id="UP001166093">
    <property type="component" value="Unassembled WGS sequence"/>
</dbReference>
<comment type="caution">
    <text evidence="2">The sequence shown here is derived from an EMBL/GenBank/DDBJ whole genome shotgun (WGS) entry which is preliminary data.</text>
</comment>
<evidence type="ECO:0000313" key="2">
    <source>
        <dbReference type="EMBL" id="MBN3282062.1"/>
    </source>
</evidence>
<keyword evidence="3" id="KW-1185">Reference proteome</keyword>
<reference evidence="2" key="1">
    <citation type="journal article" date="2021" name="Cell">
        <title>Tracing the genetic footprints of vertebrate landing in non-teleost ray-finned fishes.</title>
        <authorList>
            <person name="Bi X."/>
            <person name="Wang K."/>
            <person name="Yang L."/>
            <person name="Pan H."/>
            <person name="Jiang H."/>
            <person name="Wei Q."/>
            <person name="Fang M."/>
            <person name="Yu H."/>
            <person name="Zhu C."/>
            <person name="Cai Y."/>
            <person name="He Y."/>
            <person name="Gan X."/>
            <person name="Zeng H."/>
            <person name="Yu D."/>
            <person name="Zhu Y."/>
            <person name="Jiang H."/>
            <person name="Qiu Q."/>
            <person name="Yang H."/>
            <person name="Zhang Y.E."/>
            <person name="Wang W."/>
            <person name="Zhu M."/>
            <person name="He S."/>
            <person name="Zhang G."/>
        </authorList>
    </citation>
    <scope>NUCLEOTIDE SEQUENCE</scope>
    <source>
        <strain evidence="2">Pddl_001</strain>
    </source>
</reference>
<gene>
    <name evidence="2" type="ORF">GTO93_0001016</name>
</gene>
<organism evidence="2 3">
    <name type="scientific">Polyodon spathula</name>
    <name type="common">North American paddlefish</name>
    <name type="synonym">Squalus spathula</name>
    <dbReference type="NCBI Taxonomy" id="7913"/>
    <lineage>
        <taxon>Eukaryota</taxon>
        <taxon>Metazoa</taxon>
        <taxon>Chordata</taxon>
        <taxon>Craniata</taxon>
        <taxon>Vertebrata</taxon>
        <taxon>Euteleostomi</taxon>
        <taxon>Actinopterygii</taxon>
        <taxon>Chondrostei</taxon>
        <taxon>Acipenseriformes</taxon>
        <taxon>Polyodontidae</taxon>
        <taxon>Polyodon</taxon>
    </lineage>
</organism>
<proteinExistence type="predicted"/>
<protein>
    <submittedName>
        <fullName evidence="2">CL065 factor</fullName>
    </submittedName>
</protein>
<evidence type="ECO:0000313" key="3">
    <source>
        <dbReference type="Proteomes" id="UP001166093"/>
    </source>
</evidence>
<dbReference type="PANTHER" id="PTHR46203">
    <property type="entry name" value="PROBABLE PEPTIDE CHAIN RELEASE FACTOR C12ORF65"/>
    <property type="match status" value="1"/>
</dbReference>